<protein>
    <submittedName>
        <fullName evidence="2">Uncharacterized protein</fullName>
    </submittedName>
</protein>
<sequence>MASTLDSLKHLGLFKAPQALSSESPQATSSPISSSLNAPTLNPPKLDLHKDLDFLDEDFSFSPDNPHSRTPELMSELDAGEVPIKQPITPKIIIPTQNKTPQPEMRRKNKLSTTPNAEEISNKLYEKGRKLITEKQEKSEKFYEETYSFKPQLDPKSILMVKYAEKEGRSLVTPKKKEKANPQPNPEENKQAKTQGNFKDFIKRNYDIALEQTKERKNRVATPPDNKVTEDCTFQPKIDDKSKQMPMSHKKNLYDLADQQKKDREKMIEEWKNKKEEEELKQCTFAPTIIKKTNVSPAKERQSIQKSKTAVNSYSEKMKLKQGKTVEVLPKNKIKN</sequence>
<name>A0AAU9JQ06_9CILI</name>
<reference evidence="2" key="1">
    <citation type="submission" date="2021-09" db="EMBL/GenBank/DDBJ databases">
        <authorList>
            <consortium name="AG Swart"/>
            <person name="Singh M."/>
            <person name="Singh A."/>
            <person name="Seah K."/>
            <person name="Emmerich C."/>
        </authorList>
    </citation>
    <scope>NUCLEOTIDE SEQUENCE</scope>
    <source>
        <strain evidence="2">ATCC30299</strain>
    </source>
</reference>
<proteinExistence type="predicted"/>
<dbReference type="AlphaFoldDB" id="A0AAU9JQ06"/>
<feature type="region of interest" description="Disordered" evidence="1">
    <location>
        <begin position="15"/>
        <end position="49"/>
    </location>
</feature>
<keyword evidence="3" id="KW-1185">Reference proteome</keyword>
<dbReference type="Proteomes" id="UP001162131">
    <property type="component" value="Unassembled WGS sequence"/>
</dbReference>
<gene>
    <name evidence="2" type="ORF">BSTOLATCC_MIC45524</name>
</gene>
<feature type="region of interest" description="Disordered" evidence="1">
    <location>
        <begin position="95"/>
        <end position="116"/>
    </location>
</feature>
<feature type="compositionally biased region" description="Low complexity" evidence="1">
    <location>
        <begin position="21"/>
        <end position="35"/>
    </location>
</feature>
<comment type="caution">
    <text evidence="2">The sequence shown here is derived from an EMBL/GenBank/DDBJ whole genome shotgun (WGS) entry which is preliminary data.</text>
</comment>
<evidence type="ECO:0000313" key="2">
    <source>
        <dbReference type="EMBL" id="CAG9328065.1"/>
    </source>
</evidence>
<evidence type="ECO:0000256" key="1">
    <source>
        <dbReference type="SAM" id="MobiDB-lite"/>
    </source>
</evidence>
<dbReference type="EMBL" id="CAJZBQ010000045">
    <property type="protein sequence ID" value="CAG9328065.1"/>
    <property type="molecule type" value="Genomic_DNA"/>
</dbReference>
<evidence type="ECO:0000313" key="3">
    <source>
        <dbReference type="Proteomes" id="UP001162131"/>
    </source>
</evidence>
<dbReference type="PANTHER" id="PTHR37028:SF4">
    <property type="entry name" value="ALMS MOTIF DOMAIN-CONTAINING PROTEIN"/>
    <property type="match status" value="1"/>
</dbReference>
<feature type="region of interest" description="Disordered" evidence="1">
    <location>
        <begin position="167"/>
        <end position="198"/>
    </location>
</feature>
<feature type="region of interest" description="Disordered" evidence="1">
    <location>
        <begin position="213"/>
        <end position="261"/>
    </location>
</feature>
<dbReference type="PANTHER" id="PTHR37028">
    <property type="entry name" value="UNNAMED PRODUCT-RELATED"/>
    <property type="match status" value="1"/>
</dbReference>
<organism evidence="2 3">
    <name type="scientific">Blepharisma stoltei</name>
    <dbReference type="NCBI Taxonomy" id="1481888"/>
    <lineage>
        <taxon>Eukaryota</taxon>
        <taxon>Sar</taxon>
        <taxon>Alveolata</taxon>
        <taxon>Ciliophora</taxon>
        <taxon>Postciliodesmatophora</taxon>
        <taxon>Heterotrichea</taxon>
        <taxon>Heterotrichida</taxon>
        <taxon>Blepharismidae</taxon>
        <taxon>Blepharisma</taxon>
    </lineage>
</organism>
<accession>A0AAU9JQ06</accession>